<comment type="cofactor">
    <cofactor evidence="1">
        <name>a divalent metal cation</name>
        <dbReference type="ChEBI" id="CHEBI:60240"/>
    </cofactor>
</comment>
<reference evidence="6" key="2">
    <citation type="submission" date="2025-09" db="UniProtKB">
        <authorList>
            <consortium name="Ensembl"/>
        </authorList>
    </citation>
    <scope>IDENTIFICATION</scope>
</reference>
<dbReference type="InterPro" id="IPR027806">
    <property type="entry name" value="HARBI1_dom"/>
</dbReference>
<reference evidence="6" key="1">
    <citation type="submission" date="2025-08" db="UniProtKB">
        <authorList>
            <consortium name="Ensembl"/>
        </authorList>
    </citation>
    <scope>IDENTIFICATION</scope>
</reference>
<evidence type="ECO:0000313" key="6">
    <source>
        <dbReference type="Ensembl" id="ENSDLAP00005005442.2"/>
    </source>
</evidence>
<dbReference type="Pfam" id="PF13613">
    <property type="entry name" value="HTH_Tnp_4"/>
    <property type="match status" value="1"/>
</dbReference>
<accession>A0A8C4DKC4</accession>
<keyword evidence="2" id="KW-0479">Metal-binding</keyword>
<evidence type="ECO:0000259" key="5">
    <source>
        <dbReference type="Pfam" id="PF13613"/>
    </source>
</evidence>
<keyword evidence="7" id="KW-1185">Reference proteome</keyword>
<feature type="domain" description="Transposase Helix-turn-helix" evidence="5">
    <location>
        <begin position="30"/>
        <end position="81"/>
    </location>
</feature>
<dbReference type="Proteomes" id="UP000694389">
    <property type="component" value="Unassembled WGS sequence"/>
</dbReference>
<name>A0A8C4DKC4_DICLA</name>
<evidence type="ECO:0000256" key="2">
    <source>
        <dbReference type="ARBA" id="ARBA00022723"/>
    </source>
</evidence>
<protein>
    <recommendedName>
        <fullName evidence="8">DDE Tnp4 domain-containing protein</fullName>
    </recommendedName>
</protein>
<feature type="signal peptide" evidence="3">
    <location>
        <begin position="1"/>
        <end position="22"/>
    </location>
</feature>
<dbReference type="AlphaFoldDB" id="A0A8C4DKC4"/>
<feature type="chain" id="PRO_5035739048" description="DDE Tnp4 domain-containing protein" evidence="3">
    <location>
        <begin position="23"/>
        <end position="305"/>
    </location>
</feature>
<proteinExistence type="predicted"/>
<dbReference type="PANTHER" id="PTHR23080">
    <property type="entry name" value="THAP DOMAIN PROTEIN"/>
    <property type="match status" value="1"/>
</dbReference>
<dbReference type="Pfam" id="PF13359">
    <property type="entry name" value="DDE_Tnp_4"/>
    <property type="match status" value="1"/>
</dbReference>
<evidence type="ECO:0000313" key="7">
    <source>
        <dbReference type="Proteomes" id="UP000694389"/>
    </source>
</evidence>
<sequence>MKFFTGLPNLQTFMLLFSFVLSVFPATPKQSLKPAQELLLTLMKLRLNLSEEFLGYLFGIHQSTVSRVFHRWIHVMASRLHPLILWPEREDLRRSLPMCFRTFFKNCVSIIDCFEVFIERPSDLKARAQTWSNYKQHNTIKFLISITPQGSISFMSKAWGGRVTDKHLTEHSGFLDKLLPGDLVLADRGFTIEDSVGLFCAELITPPFTRGKKQLSRKEIESAREISRVRIHVERVIGMLRQKYTILGSTLPVSLIRVEQNGKVEDSLIDKIVLTCCALCNMCESILHFIYNDRTNKKKITPKML</sequence>
<dbReference type="GeneTree" id="ENSGT00940000164249"/>
<evidence type="ECO:0008006" key="8">
    <source>
        <dbReference type="Google" id="ProtNLM"/>
    </source>
</evidence>
<organism evidence="6 7">
    <name type="scientific">Dicentrarchus labrax</name>
    <name type="common">European seabass</name>
    <name type="synonym">Morone labrax</name>
    <dbReference type="NCBI Taxonomy" id="13489"/>
    <lineage>
        <taxon>Eukaryota</taxon>
        <taxon>Metazoa</taxon>
        <taxon>Chordata</taxon>
        <taxon>Craniata</taxon>
        <taxon>Vertebrata</taxon>
        <taxon>Euteleostomi</taxon>
        <taxon>Actinopterygii</taxon>
        <taxon>Neopterygii</taxon>
        <taxon>Teleostei</taxon>
        <taxon>Neoteleostei</taxon>
        <taxon>Acanthomorphata</taxon>
        <taxon>Eupercaria</taxon>
        <taxon>Moronidae</taxon>
        <taxon>Dicentrarchus</taxon>
    </lineage>
</organism>
<evidence type="ECO:0000256" key="3">
    <source>
        <dbReference type="SAM" id="SignalP"/>
    </source>
</evidence>
<evidence type="ECO:0000259" key="4">
    <source>
        <dbReference type="Pfam" id="PF13359"/>
    </source>
</evidence>
<evidence type="ECO:0000256" key="1">
    <source>
        <dbReference type="ARBA" id="ARBA00001968"/>
    </source>
</evidence>
<feature type="domain" description="DDE Tnp4" evidence="4">
    <location>
        <begin position="111"/>
        <end position="281"/>
    </location>
</feature>
<dbReference type="InterPro" id="IPR027805">
    <property type="entry name" value="Transposase_HTH_dom"/>
</dbReference>
<dbReference type="Ensembl" id="ENSDLAT00005005671.2">
    <property type="protein sequence ID" value="ENSDLAP00005005442.2"/>
    <property type="gene ID" value="ENSDLAG00005002516.2"/>
</dbReference>
<keyword evidence="3" id="KW-0732">Signal</keyword>
<dbReference type="GO" id="GO:0046872">
    <property type="term" value="F:metal ion binding"/>
    <property type="evidence" value="ECO:0007669"/>
    <property type="project" value="UniProtKB-KW"/>
</dbReference>